<evidence type="ECO:0000313" key="6">
    <source>
        <dbReference type="EMBL" id="MPN54130.1"/>
    </source>
</evidence>
<keyword evidence="2" id="KW-0963">Cytoplasm</keyword>
<dbReference type="EMBL" id="VSSQ01122050">
    <property type="protein sequence ID" value="MPN54130.1"/>
    <property type="molecule type" value="Genomic_DNA"/>
</dbReference>
<dbReference type="Pfam" id="PF01765">
    <property type="entry name" value="RRF"/>
    <property type="match status" value="1"/>
</dbReference>
<evidence type="ECO:0000259" key="5">
    <source>
        <dbReference type="Pfam" id="PF01765"/>
    </source>
</evidence>
<name>A0A645ITB0_9ZZZZ</name>
<evidence type="ECO:0000256" key="2">
    <source>
        <dbReference type="ARBA" id="ARBA00022490"/>
    </source>
</evidence>
<reference evidence="6" key="1">
    <citation type="submission" date="2019-08" db="EMBL/GenBank/DDBJ databases">
        <authorList>
            <person name="Kucharzyk K."/>
            <person name="Murdoch R.W."/>
            <person name="Higgins S."/>
            <person name="Loffler F."/>
        </authorList>
    </citation>
    <scope>NUCLEOTIDE SEQUENCE</scope>
</reference>
<organism evidence="6">
    <name type="scientific">bioreactor metagenome</name>
    <dbReference type="NCBI Taxonomy" id="1076179"/>
    <lineage>
        <taxon>unclassified sequences</taxon>
        <taxon>metagenomes</taxon>
        <taxon>ecological metagenomes</taxon>
    </lineage>
</organism>
<dbReference type="InterPro" id="IPR023584">
    <property type="entry name" value="Ribosome_recyc_fac_dom"/>
</dbReference>
<proteinExistence type="inferred from homology"/>
<accession>A0A645ITB0</accession>
<dbReference type="Gene3D" id="1.10.132.20">
    <property type="entry name" value="Ribosome-recycling factor"/>
    <property type="match status" value="1"/>
</dbReference>
<dbReference type="PANTHER" id="PTHR20982:SF3">
    <property type="entry name" value="MITOCHONDRIAL RIBOSOME RECYCLING FACTOR PSEUDO 1"/>
    <property type="match status" value="1"/>
</dbReference>
<evidence type="ECO:0000256" key="4">
    <source>
        <dbReference type="SAM" id="MobiDB-lite"/>
    </source>
</evidence>
<feature type="domain" description="Ribosome recycling factor" evidence="5">
    <location>
        <begin position="2"/>
        <end position="68"/>
    </location>
</feature>
<keyword evidence="3" id="KW-0648">Protein biosynthesis</keyword>
<protein>
    <submittedName>
        <fullName evidence="6">Ribosome-recycling factor</fullName>
    </submittedName>
</protein>
<gene>
    <name evidence="6" type="primary">frr_50</name>
    <name evidence="6" type="ORF">SDC9_201799</name>
</gene>
<comment type="caution">
    <text evidence="6">The sequence shown here is derived from an EMBL/GenBank/DDBJ whole genome shotgun (WGS) entry which is preliminary data.</text>
</comment>
<sequence>MIKKKGEDAKVAIRSIRRDANETIKKNKKDGEITEDDQKKMEEDAQKATDSFIKDVDKIVTDKEKEIMEV</sequence>
<dbReference type="InterPro" id="IPR036191">
    <property type="entry name" value="RRF_sf"/>
</dbReference>
<dbReference type="SUPFAM" id="SSF55194">
    <property type="entry name" value="Ribosome recycling factor, RRF"/>
    <property type="match status" value="1"/>
</dbReference>
<dbReference type="GO" id="GO:0006412">
    <property type="term" value="P:translation"/>
    <property type="evidence" value="ECO:0007669"/>
    <property type="project" value="UniProtKB-KW"/>
</dbReference>
<dbReference type="InterPro" id="IPR002661">
    <property type="entry name" value="Ribosome_recyc_fac"/>
</dbReference>
<dbReference type="GO" id="GO:0043023">
    <property type="term" value="F:ribosomal large subunit binding"/>
    <property type="evidence" value="ECO:0007669"/>
    <property type="project" value="TreeGrafter"/>
</dbReference>
<evidence type="ECO:0000256" key="1">
    <source>
        <dbReference type="ARBA" id="ARBA00005912"/>
    </source>
</evidence>
<dbReference type="FunFam" id="1.10.132.20:FF:000001">
    <property type="entry name" value="Ribosome-recycling factor"/>
    <property type="match status" value="1"/>
</dbReference>
<feature type="region of interest" description="Disordered" evidence="4">
    <location>
        <begin position="22"/>
        <end position="48"/>
    </location>
</feature>
<dbReference type="PANTHER" id="PTHR20982">
    <property type="entry name" value="RIBOSOME RECYCLING FACTOR"/>
    <property type="match status" value="1"/>
</dbReference>
<comment type="similarity">
    <text evidence="1">Belongs to the RRF family.</text>
</comment>
<dbReference type="AlphaFoldDB" id="A0A645ITB0"/>
<evidence type="ECO:0000256" key="3">
    <source>
        <dbReference type="ARBA" id="ARBA00022917"/>
    </source>
</evidence>